<dbReference type="InterPro" id="IPR003959">
    <property type="entry name" value="ATPase_AAA_core"/>
</dbReference>
<organism evidence="6 7">
    <name type="scientific">Roseobacter fucihabitans</name>
    <dbReference type="NCBI Taxonomy" id="1537242"/>
    <lineage>
        <taxon>Bacteria</taxon>
        <taxon>Pseudomonadati</taxon>
        <taxon>Pseudomonadota</taxon>
        <taxon>Alphaproteobacteria</taxon>
        <taxon>Rhodobacterales</taxon>
        <taxon>Roseobacteraceae</taxon>
        <taxon>Roseobacter</taxon>
    </lineage>
</organism>
<evidence type="ECO:0000259" key="5">
    <source>
        <dbReference type="Pfam" id="PF00004"/>
    </source>
</evidence>
<evidence type="ECO:0000256" key="1">
    <source>
        <dbReference type="ARBA" id="ARBA00022705"/>
    </source>
</evidence>
<dbReference type="EMBL" id="CP143423">
    <property type="protein sequence ID" value="WVX49450.1"/>
    <property type="molecule type" value="Genomic_DNA"/>
</dbReference>
<evidence type="ECO:0000256" key="2">
    <source>
        <dbReference type="ARBA" id="ARBA00022741"/>
    </source>
</evidence>
<dbReference type="InterPro" id="IPR050238">
    <property type="entry name" value="DNA_Rep/Repair_Clamp_Loader"/>
</dbReference>
<protein>
    <recommendedName>
        <fullName evidence="5">ATPase AAA-type core domain-containing protein</fullName>
    </recommendedName>
</protein>
<dbReference type="SUPFAM" id="SSF52540">
    <property type="entry name" value="P-loop containing nucleoside triphosphate hydrolases"/>
    <property type="match status" value="1"/>
</dbReference>
<accession>A0ABZ2BWC4</accession>
<dbReference type="InterPro" id="IPR027417">
    <property type="entry name" value="P-loop_NTPase"/>
</dbReference>
<evidence type="ECO:0000313" key="7">
    <source>
        <dbReference type="Proteomes" id="UP001318682"/>
    </source>
</evidence>
<keyword evidence="7" id="KW-1185">Reference proteome</keyword>
<evidence type="ECO:0000256" key="4">
    <source>
        <dbReference type="SAM" id="MobiDB-lite"/>
    </source>
</evidence>
<gene>
    <name evidence="6" type="ORF">ROLI_025450</name>
</gene>
<keyword evidence="2" id="KW-0547">Nucleotide-binding</keyword>
<dbReference type="PANTHER" id="PTHR11669:SF20">
    <property type="entry name" value="REPLICATION FACTOR C SUBUNIT 4"/>
    <property type="match status" value="1"/>
</dbReference>
<dbReference type="CDD" id="cd00009">
    <property type="entry name" value="AAA"/>
    <property type="match status" value="1"/>
</dbReference>
<dbReference type="PANTHER" id="PTHR11669">
    <property type="entry name" value="REPLICATION FACTOR C / DNA POLYMERASE III GAMMA-TAU SUBUNIT"/>
    <property type="match status" value="1"/>
</dbReference>
<feature type="region of interest" description="Disordered" evidence="4">
    <location>
        <begin position="210"/>
        <end position="229"/>
    </location>
</feature>
<dbReference type="Gene3D" id="3.40.50.300">
    <property type="entry name" value="P-loop containing nucleotide triphosphate hydrolases"/>
    <property type="match status" value="1"/>
</dbReference>
<dbReference type="Pfam" id="PF00004">
    <property type="entry name" value="AAA"/>
    <property type="match status" value="1"/>
</dbReference>
<evidence type="ECO:0000313" key="6">
    <source>
        <dbReference type="EMBL" id="WVX49450.1"/>
    </source>
</evidence>
<sequence length="229" mass="25407">MLKHAIQPTTFNDLVFENPNAQQKLQQYANGTLQGSIILHGPYGTGKSTAAAIVAEQTRKHTNGMIDFPINTFSGDDFPSNALNRIENGWTGAGTNFRYAVIDEFDQLDNKTMSKIRKIMDKHYGVYGLILTTNELYKIHNAIQSRCDVIEMPALSPNTLLPMCRKVLQQGGVTWTDKQILTAINTQSDIRAVLRQMDAAIAQVTSANQQNAVPTSRQNVGQIAQKTRK</sequence>
<proteinExistence type="predicted"/>
<keyword evidence="1" id="KW-0235">DNA replication</keyword>
<keyword evidence="3" id="KW-0067">ATP-binding</keyword>
<feature type="domain" description="ATPase AAA-type core" evidence="5">
    <location>
        <begin position="37"/>
        <end position="150"/>
    </location>
</feature>
<dbReference type="RefSeq" id="WP_187431758.1">
    <property type="nucleotide sequence ID" value="NZ_CP143423.1"/>
</dbReference>
<reference evidence="6 7" key="1">
    <citation type="submission" date="2015-07" db="EMBL/GenBank/DDBJ databases">
        <authorList>
            <person name="Voget S."/>
            <person name="Dogs M."/>
            <person name="Brinkhoff T.H."/>
            <person name="Daniel R."/>
        </authorList>
    </citation>
    <scope>NUCLEOTIDE SEQUENCE [LARGE SCALE GENOMIC DNA]</scope>
    <source>
        <strain evidence="6 7">B14</strain>
    </source>
</reference>
<reference evidence="7" key="2">
    <citation type="submission" date="2024-01" db="EMBL/GenBank/DDBJ databases">
        <title>Roseobacter fucihabitans sp. nov., isolated from the brown alga Fucus spiralis.</title>
        <authorList>
            <person name="Hahnke S."/>
            <person name="Berger M."/>
            <person name="Schlingloff A."/>
            <person name="Athale I."/>
            <person name="Neumann-Schaal M."/>
            <person name="Adenaya A."/>
            <person name="Poehlein A."/>
            <person name="Daniel R."/>
            <person name="Pertersen J."/>
            <person name="Brinkhoff T."/>
        </authorList>
    </citation>
    <scope>NUCLEOTIDE SEQUENCE [LARGE SCALE GENOMIC DNA]</scope>
    <source>
        <strain evidence="7">B14</strain>
    </source>
</reference>
<evidence type="ECO:0000256" key="3">
    <source>
        <dbReference type="ARBA" id="ARBA00022840"/>
    </source>
</evidence>
<dbReference type="Proteomes" id="UP001318682">
    <property type="component" value="Chromosome"/>
</dbReference>
<name>A0ABZ2BWC4_9RHOB</name>